<feature type="transmembrane region" description="Helical" evidence="1">
    <location>
        <begin position="302"/>
        <end position="321"/>
    </location>
</feature>
<dbReference type="Proteomes" id="UP000286773">
    <property type="component" value="Unassembled WGS sequence"/>
</dbReference>
<dbReference type="RefSeq" id="WP_126814136.1">
    <property type="nucleotide sequence ID" value="NZ_NGKC01000011.1"/>
</dbReference>
<sequence>MDLLRFEWKKLIKSKWIFFLLLFPCFMSILYFFVNYNLTKTIRQETKEMIIQEGKQYSTLKDSLSAYNLPRTEEEQLTFYITALLDTIDTQVTSIDKRENMIFLDASLRYSNQKKEFYSLLNKREYLFTGKEKEKNYYLQTLKNAQQSYEDIEYSLLSTNFLYKLLKSIAIPFVLPIILLIFFSWFSFEKRYGSLGLMFLSSSSKNRYLRIHMLLTFALSQISLFLFLSYSLLTARISDVSFFASSPFQLNRIVDTNSQLQTIVTMRDVLAAYLLLFPLLVIFYQQIFYLCEGLISNMVVSICLYIVIATGIGGLLSKFQVVGNPFRLQRLSYFLYNEPNIVDLIFSVGMLVILCVITHLAMRKMIIKRVH</sequence>
<protein>
    <submittedName>
        <fullName evidence="2">Uncharacterized protein</fullName>
    </submittedName>
</protein>
<organism evidence="2 3">
    <name type="scientific">Vagococcus acidifermentans</name>
    <dbReference type="NCBI Taxonomy" id="564710"/>
    <lineage>
        <taxon>Bacteria</taxon>
        <taxon>Bacillati</taxon>
        <taxon>Bacillota</taxon>
        <taxon>Bacilli</taxon>
        <taxon>Lactobacillales</taxon>
        <taxon>Enterococcaceae</taxon>
        <taxon>Vagococcus</taxon>
    </lineage>
</organism>
<feature type="transmembrane region" description="Helical" evidence="1">
    <location>
        <begin position="16"/>
        <end position="34"/>
    </location>
</feature>
<name>A0A430ARD2_9ENTE</name>
<keyword evidence="1" id="KW-0472">Membrane</keyword>
<evidence type="ECO:0000256" key="1">
    <source>
        <dbReference type="SAM" id="Phobius"/>
    </source>
</evidence>
<gene>
    <name evidence="2" type="ORF">CBF27_09835</name>
</gene>
<reference evidence="2 3" key="1">
    <citation type="submission" date="2017-05" db="EMBL/GenBank/DDBJ databases">
        <title>Vagococcus spp. assemblies.</title>
        <authorList>
            <person name="Gulvik C.A."/>
        </authorList>
    </citation>
    <scope>NUCLEOTIDE SEQUENCE [LARGE SCALE GENOMIC DNA]</scope>
    <source>
        <strain evidence="2 3">LMG 24798</strain>
    </source>
</reference>
<feature type="transmembrane region" description="Helical" evidence="1">
    <location>
        <begin position="169"/>
        <end position="188"/>
    </location>
</feature>
<keyword evidence="3" id="KW-1185">Reference proteome</keyword>
<proteinExistence type="predicted"/>
<feature type="transmembrane region" description="Helical" evidence="1">
    <location>
        <begin position="209"/>
        <end position="233"/>
    </location>
</feature>
<dbReference type="EMBL" id="NGKC01000011">
    <property type="protein sequence ID" value="RSU10610.1"/>
    <property type="molecule type" value="Genomic_DNA"/>
</dbReference>
<dbReference type="AlphaFoldDB" id="A0A430ARD2"/>
<comment type="caution">
    <text evidence="2">The sequence shown here is derived from an EMBL/GenBank/DDBJ whole genome shotgun (WGS) entry which is preliminary data.</text>
</comment>
<keyword evidence="1" id="KW-1133">Transmembrane helix</keyword>
<feature type="transmembrane region" description="Helical" evidence="1">
    <location>
        <begin position="270"/>
        <end position="290"/>
    </location>
</feature>
<keyword evidence="1" id="KW-0812">Transmembrane</keyword>
<accession>A0A430ARD2</accession>
<evidence type="ECO:0000313" key="3">
    <source>
        <dbReference type="Proteomes" id="UP000286773"/>
    </source>
</evidence>
<feature type="transmembrane region" description="Helical" evidence="1">
    <location>
        <begin position="341"/>
        <end position="362"/>
    </location>
</feature>
<evidence type="ECO:0000313" key="2">
    <source>
        <dbReference type="EMBL" id="RSU10610.1"/>
    </source>
</evidence>